<proteinExistence type="predicted"/>
<dbReference type="GO" id="GO:0017004">
    <property type="term" value="P:cytochrome complex assembly"/>
    <property type="evidence" value="ECO:0007669"/>
    <property type="project" value="UniProtKB-KW"/>
</dbReference>
<dbReference type="EMBL" id="CP154834">
    <property type="protein sequence ID" value="XAO73008.1"/>
    <property type="molecule type" value="Genomic_DNA"/>
</dbReference>
<dbReference type="AlphaFoldDB" id="A0AAU6WL23"/>
<gene>
    <name evidence="6" type="ORF">AAFP95_14420</name>
</gene>
<keyword evidence="3" id="KW-1015">Disulfide bond</keyword>
<dbReference type="InterPro" id="IPR036249">
    <property type="entry name" value="Thioredoxin-like_sf"/>
</dbReference>
<evidence type="ECO:0000313" key="7">
    <source>
        <dbReference type="Proteomes" id="UP001463665"/>
    </source>
</evidence>
<dbReference type="InterPro" id="IPR013740">
    <property type="entry name" value="Redoxin"/>
</dbReference>
<protein>
    <submittedName>
        <fullName evidence="6">TlpA disulfide reductase family protein</fullName>
    </submittedName>
</protein>
<dbReference type="PANTHER" id="PTHR42852">
    <property type="entry name" value="THIOL:DISULFIDE INTERCHANGE PROTEIN DSBE"/>
    <property type="match status" value="1"/>
</dbReference>
<keyword evidence="7" id="KW-1185">Reference proteome</keyword>
<evidence type="ECO:0000259" key="5">
    <source>
        <dbReference type="PROSITE" id="PS51352"/>
    </source>
</evidence>
<keyword evidence="2" id="KW-0201">Cytochrome c-type biogenesis</keyword>
<dbReference type="InterPro" id="IPR013766">
    <property type="entry name" value="Thioredoxin_domain"/>
</dbReference>
<dbReference type="PANTHER" id="PTHR42852:SF6">
    <property type="entry name" value="THIOL:DISULFIDE INTERCHANGE PROTEIN DSBE"/>
    <property type="match status" value="1"/>
</dbReference>
<dbReference type="Gene3D" id="3.40.30.10">
    <property type="entry name" value="Glutaredoxin"/>
    <property type="match status" value="1"/>
</dbReference>
<reference evidence="6 7" key="1">
    <citation type="submission" date="2024-04" db="EMBL/GenBank/DDBJ databases">
        <title>Genome sequencing and assembly of rice foliar adapted Chryseobacterium endophyticum OsEnb-ALM-A6.</title>
        <authorList>
            <person name="Kumar S."/>
            <person name="Javed M."/>
            <person name="Chouhan V."/>
            <person name="Charishma K."/>
            <person name="Patel A."/>
            <person name="Kumar M."/>
            <person name="Sahu K.P."/>
            <person name="Kumar A."/>
        </authorList>
    </citation>
    <scope>NUCLEOTIDE SEQUENCE [LARGE SCALE GENOMIC DNA]</scope>
    <source>
        <strain evidence="6 7">OsEnb-ALM-A6</strain>
    </source>
</reference>
<dbReference type="CDD" id="cd02966">
    <property type="entry name" value="TlpA_like_family"/>
    <property type="match status" value="1"/>
</dbReference>
<organism evidence="6 7">
    <name type="scientific">Chryseobacterium endophyticum</name>
    <dbReference type="NCBI Taxonomy" id="1854762"/>
    <lineage>
        <taxon>Bacteria</taxon>
        <taxon>Pseudomonadati</taxon>
        <taxon>Bacteroidota</taxon>
        <taxon>Flavobacteriia</taxon>
        <taxon>Flavobacteriales</taxon>
        <taxon>Weeksellaceae</taxon>
        <taxon>Chryseobacterium group</taxon>
        <taxon>Chryseobacterium</taxon>
    </lineage>
</organism>
<dbReference type="Pfam" id="PF08534">
    <property type="entry name" value="Redoxin"/>
    <property type="match status" value="1"/>
</dbReference>
<sequence length="198" mass="22779">MSGYVKENKNSFAALWKLIEKFEGNGYEEIYETIFNNFSPEIKRKKTAETLRLALKNAGNFRINNSFPASKIKNIKEPGSEFSIPAAKYTLVDFWFSSCKPCLEQMPFFVDLYSRYHAKGFQIIGIATDQGKYKSSLLKIIGKFNIPWTNYWDVDGKQASEWTITSFPTNYLLDENGKIIAKNIPEKELSALLEKKLK</sequence>
<feature type="domain" description="Thioredoxin" evidence="5">
    <location>
        <begin position="61"/>
        <end position="198"/>
    </location>
</feature>
<dbReference type="RefSeq" id="WP_345765652.1">
    <property type="nucleotide sequence ID" value="NZ_CP154834.1"/>
</dbReference>
<accession>A0AAU6WL23</accession>
<evidence type="ECO:0000313" key="6">
    <source>
        <dbReference type="EMBL" id="XAO73008.1"/>
    </source>
</evidence>
<keyword evidence="4" id="KW-0676">Redox-active center</keyword>
<evidence type="ECO:0000256" key="4">
    <source>
        <dbReference type="ARBA" id="ARBA00023284"/>
    </source>
</evidence>
<dbReference type="SUPFAM" id="SSF52833">
    <property type="entry name" value="Thioredoxin-like"/>
    <property type="match status" value="1"/>
</dbReference>
<evidence type="ECO:0000256" key="1">
    <source>
        <dbReference type="ARBA" id="ARBA00004196"/>
    </source>
</evidence>
<dbReference type="PROSITE" id="PS51352">
    <property type="entry name" value="THIOREDOXIN_2"/>
    <property type="match status" value="1"/>
</dbReference>
<dbReference type="InterPro" id="IPR050553">
    <property type="entry name" value="Thioredoxin_ResA/DsbE_sf"/>
</dbReference>
<evidence type="ECO:0000256" key="2">
    <source>
        <dbReference type="ARBA" id="ARBA00022748"/>
    </source>
</evidence>
<name>A0AAU6WL23_9FLAO</name>
<dbReference type="Proteomes" id="UP001463665">
    <property type="component" value="Chromosome"/>
</dbReference>
<comment type="subcellular location">
    <subcellularLocation>
        <location evidence="1">Cell envelope</location>
    </subcellularLocation>
</comment>
<evidence type="ECO:0000256" key="3">
    <source>
        <dbReference type="ARBA" id="ARBA00023157"/>
    </source>
</evidence>
<dbReference type="GO" id="GO:0030313">
    <property type="term" value="C:cell envelope"/>
    <property type="evidence" value="ECO:0007669"/>
    <property type="project" value="UniProtKB-SubCell"/>
</dbReference>